<dbReference type="EMBL" id="CP117411">
    <property type="protein sequence ID" value="WCT72328.1"/>
    <property type="molecule type" value="Genomic_DNA"/>
</dbReference>
<evidence type="ECO:0000256" key="1">
    <source>
        <dbReference type="SAM" id="MobiDB-lite"/>
    </source>
</evidence>
<keyword evidence="3" id="KW-1185">Reference proteome</keyword>
<proteinExistence type="predicted"/>
<name>A0ABY7TGZ0_9SPHN</name>
<dbReference type="RefSeq" id="WP_273686286.1">
    <property type="nucleotide sequence ID" value="NZ_CP117411.1"/>
</dbReference>
<sequence>MAKKKAKSPKLPKEILGVKLPKEIREQGGALLAKAAASPAAREIVAAGLTMAAAAATAAVAKKRTPADPSTTPPNPARPAGTTDPQAIADALGGAAEIVLGRLFGGKR</sequence>
<reference evidence="2 3" key="1">
    <citation type="submission" date="2023-02" db="EMBL/GenBank/DDBJ databases">
        <title>Genome sequence of Sphingomonas naphthae.</title>
        <authorList>
            <person name="Kim S."/>
            <person name="Heo J."/>
            <person name="Kwon S.-W."/>
        </authorList>
    </citation>
    <scope>NUCLEOTIDE SEQUENCE [LARGE SCALE GENOMIC DNA]</scope>
    <source>
        <strain evidence="2 3">KACC 18716</strain>
    </source>
</reference>
<gene>
    <name evidence="2" type="ORF">PQ455_11840</name>
</gene>
<protein>
    <submittedName>
        <fullName evidence="2">Uncharacterized protein</fullName>
    </submittedName>
</protein>
<dbReference type="Proteomes" id="UP001220395">
    <property type="component" value="Chromosome"/>
</dbReference>
<feature type="region of interest" description="Disordered" evidence="1">
    <location>
        <begin position="61"/>
        <end position="86"/>
    </location>
</feature>
<organism evidence="2 3">
    <name type="scientific">Sphingomonas naphthae</name>
    <dbReference type="NCBI Taxonomy" id="1813468"/>
    <lineage>
        <taxon>Bacteria</taxon>
        <taxon>Pseudomonadati</taxon>
        <taxon>Pseudomonadota</taxon>
        <taxon>Alphaproteobacteria</taxon>
        <taxon>Sphingomonadales</taxon>
        <taxon>Sphingomonadaceae</taxon>
        <taxon>Sphingomonas</taxon>
    </lineage>
</organism>
<accession>A0ABY7TGZ0</accession>
<evidence type="ECO:0000313" key="3">
    <source>
        <dbReference type="Proteomes" id="UP001220395"/>
    </source>
</evidence>
<evidence type="ECO:0000313" key="2">
    <source>
        <dbReference type="EMBL" id="WCT72328.1"/>
    </source>
</evidence>